<proteinExistence type="predicted"/>
<evidence type="ECO:0000313" key="2">
    <source>
        <dbReference type="Proteomes" id="UP001597400"/>
    </source>
</evidence>
<gene>
    <name evidence="1" type="ORF">ACFSGX_15200</name>
</gene>
<keyword evidence="2" id="KW-1185">Reference proteome</keyword>
<dbReference type="EMBL" id="JBHUGS010000005">
    <property type="protein sequence ID" value="MFD1952119.1"/>
    <property type="molecule type" value="Genomic_DNA"/>
</dbReference>
<name>A0ABW4U204_9SPHN</name>
<accession>A0ABW4U204</accession>
<sequence length="103" mass="11136">MRNGTDTGPDLTRLEWQAVSVALNDASRCGCGTAGKPGVARRLYRALTGIEGPRPLADPRLEAVRSFVGATSRRRRIAEDHVPALHDLGFNDRQVDALARLSA</sequence>
<dbReference type="Proteomes" id="UP001597400">
    <property type="component" value="Unassembled WGS sequence"/>
</dbReference>
<protein>
    <submittedName>
        <fullName evidence="1">Uncharacterized protein</fullName>
    </submittedName>
</protein>
<reference evidence="2" key="1">
    <citation type="journal article" date="2019" name="Int. J. Syst. Evol. Microbiol.">
        <title>The Global Catalogue of Microorganisms (GCM) 10K type strain sequencing project: providing services to taxonomists for standard genome sequencing and annotation.</title>
        <authorList>
            <consortium name="The Broad Institute Genomics Platform"/>
            <consortium name="The Broad Institute Genome Sequencing Center for Infectious Disease"/>
            <person name="Wu L."/>
            <person name="Ma J."/>
        </authorList>
    </citation>
    <scope>NUCLEOTIDE SEQUENCE [LARGE SCALE GENOMIC DNA]</scope>
    <source>
        <strain evidence="2">CGMCC 1.12702</strain>
    </source>
</reference>
<evidence type="ECO:0000313" key="1">
    <source>
        <dbReference type="EMBL" id="MFD1952119.1"/>
    </source>
</evidence>
<comment type="caution">
    <text evidence="1">The sequence shown here is derived from an EMBL/GenBank/DDBJ whole genome shotgun (WGS) entry which is preliminary data.</text>
</comment>
<dbReference type="RefSeq" id="WP_380931178.1">
    <property type="nucleotide sequence ID" value="NZ_JBHUGS010000005.1"/>
</dbReference>
<organism evidence="1 2">
    <name type="scientific">Sphingomonas arantia</name>
    <dbReference type="NCBI Taxonomy" id="1460676"/>
    <lineage>
        <taxon>Bacteria</taxon>
        <taxon>Pseudomonadati</taxon>
        <taxon>Pseudomonadota</taxon>
        <taxon>Alphaproteobacteria</taxon>
        <taxon>Sphingomonadales</taxon>
        <taxon>Sphingomonadaceae</taxon>
        <taxon>Sphingomonas</taxon>
    </lineage>
</organism>